<feature type="transmembrane region" description="Helical" evidence="2">
    <location>
        <begin position="16"/>
        <end position="36"/>
    </location>
</feature>
<accession>A0A2S6NHL7</accession>
<feature type="transmembrane region" description="Helical" evidence="2">
    <location>
        <begin position="98"/>
        <end position="116"/>
    </location>
</feature>
<name>A0A2S6NHL7_RHOGL</name>
<dbReference type="Proteomes" id="UP000239724">
    <property type="component" value="Unassembled WGS sequence"/>
</dbReference>
<protein>
    <recommendedName>
        <fullName evidence="3">DotM C-terminal cytoplasmic domain-containing protein</fullName>
    </recommendedName>
</protein>
<gene>
    <name evidence="4" type="ORF">CCS01_12245</name>
</gene>
<proteinExistence type="predicted"/>
<keyword evidence="2" id="KW-0472">Membrane</keyword>
<reference evidence="4 5" key="1">
    <citation type="journal article" date="2018" name="Arch. Microbiol.">
        <title>New insights into the metabolic potential of the phototrophic purple bacterium Rhodopila globiformis DSM 161(T) from its draft genome sequence and evidence for a vanadium-dependent nitrogenase.</title>
        <authorList>
            <person name="Imhoff J.F."/>
            <person name="Rahn T."/>
            <person name="Kunzel S."/>
            <person name="Neulinger S.C."/>
        </authorList>
    </citation>
    <scope>NUCLEOTIDE SEQUENCE [LARGE SCALE GENOMIC DNA]</scope>
    <source>
        <strain evidence="4 5">DSM 161</strain>
    </source>
</reference>
<keyword evidence="2" id="KW-1133">Transmembrane helix</keyword>
<keyword evidence="2" id="KW-0812">Transmembrane</keyword>
<keyword evidence="5" id="KW-1185">Reference proteome</keyword>
<evidence type="ECO:0000259" key="3">
    <source>
        <dbReference type="Pfam" id="PF23127"/>
    </source>
</evidence>
<feature type="region of interest" description="Disordered" evidence="1">
    <location>
        <begin position="379"/>
        <end position="438"/>
    </location>
</feature>
<evidence type="ECO:0000313" key="5">
    <source>
        <dbReference type="Proteomes" id="UP000239724"/>
    </source>
</evidence>
<dbReference type="AlphaFoldDB" id="A0A2S6NHL7"/>
<organism evidence="4 5">
    <name type="scientific">Rhodopila globiformis</name>
    <name type="common">Rhodopseudomonas globiformis</name>
    <dbReference type="NCBI Taxonomy" id="1071"/>
    <lineage>
        <taxon>Bacteria</taxon>
        <taxon>Pseudomonadati</taxon>
        <taxon>Pseudomonadota</taxon>
        <taxon>Alphaproteobacteria</taxon>
        <taxon>Acetobacterales</taxon>
        <taxon>Acetobacteraceae</taxon>
        <taxon>Rhodopila</taxon>
    </lineage>
</organism>
<feature type="compositionally biased region" description="Basic and acidic residues" evidence="1">
    <location>
        <begin position="400"/>
        <end position="417"/>
    </location>
</feature>
<dbReference type="InterPro" id="IPR056464">
    <property type="entry name" value="DotM_C"/>
</dbReference>
<sequence>MAQPHPRAAWPSNDDMTVFNLIVIALGAGLGSYLLWTHFHTEISAAVIAWRHQEIRVLQIFTDRFDLADAQMRGSDPAGVTLRDLYGISRAIGRTWRLPATLLIVVLGLLCMARNAPSQFRRQFDLNGLIREQAKVFTTTAAFVKRQLRLVPPAAGSPRPADYALSPAEWIARNARASDGRFNEAKARRALVAQLGTSWTGPEGAPPVVRVMFAAFSLHLVERRDEALALLGACSQALMDVGSGDAEGPAEPLALPAECLQEVDVLIGEPGGPTAAGRLITDRHAWTHTALMSLLNTARLKAGVLPPAQFAWLKLVDRPLWYALHSLGFETEGVGRYLHPNPRPEAAGARDHWALERVAGRGIDTPKFDQAIDALRRSHARSPSFASGSSNVGPKVPEGQQHEFRRSRGHDRADLHRSRAPGANPGQTRNGPAAGPAA</sequence>
<dbReference type="Pfam" id="PF23127">
    <property type="entry name" value="DotM_C"/>
    <property type="match status" value="1"/>
</dbReference>
<evidence type="ECO:0000256" key="2">
    <source>
        <dbReference type="SAM" id="Phobius"/>
    </source>
</evidence>
<evidence type="ECO:0000313" key="4">
    <source>
        <dbReference type="EMBL" id="PPQ34145.1"/>
    </source>
</evidence>
<feature type="domain" description="DotM C-terminal cytoplasmic" evidence="3">
    <location>
        <begin position="186"/>
        <end position="376"/>
    </location>
</feature>
<evidence type="ECO:0000256" key="1">
    <source>
        <dbReference type="SAM" id="MobiDB-lite"/>
    </source>
</evidence>
<comment type="caution">
    <text evidence="4">The sequence shown here is derived from an EMBL/GenBank/DDBJ whole genome shotgun (WGS) entry which is preliminary data.</text>
</comment>
<dbReference type="EMBL" id="NHRY01000128">
    <property type="protein sequence ID" value="PPQ34145.1"/>
    <property type="molecule type" value="Genomic_DNA"/>
</dbReference>